<feature type="transmembrane region" description="Helical" evidence="1">
    <location>
        <begin position="7"/>
        <end position="23"/>
    </location>
</feature>
<name>A0A1H5ZLR3_9BACT</name>
<dbReference type="EMBL" id="FNVR01000029">
    <property type="protein sequence ID" value="SEG37493.1"/>
    <property type="molecule type" value="Genomic_DNA"/>
</dbReference>
<dbReference type="RefSeq" id="WP_103926191.1">
    <property type="nucleotide sequence ID" value="NZ_FNVR01000029.1"/>
</dbReference>
<keyword evidence="1" id="KW-1133">Transmembrane helix</keyword>
<dbReference type="Proteomes" id="UP000236736">
    <property type="component" value="Unassembled WGS sequence"/>
</dbReference>
<proteinExistence type="predicted"/>
<keyword evidence="3" id="KW-1185">Reference proteome</keyword>
<dbReference type="STRING" id="1120964.GCA_001313265_05804"/>
<keyword evidence="1" id="KW-0472">Membrane</keyword>
<keyword evidence="1" id="KW-0812">Transmembrane</keyword>
<reference evidence="3" key="1">
    <citation type="submission" date="2016-10" db="EMBL/GenBank/DDBJ databases">
        <authorList>
            <person name="Varghese N."/>
            <person name="Submissions S."/>
        </authorList>
    </citation>
    <scope>NUCLEOTIDE SEQUENCE [LARGE SCALE GENOMIC DNA]</scope>
    <source>
        <strain evidence="3">DSM 17298</strain>
    </source>
</reference>
<evidence type="ECO:0000313" key="3">
    <source>
        <dbReference type="Proteomes" id="UP000236736"/>
    </source>
</evidence>
<gene>
    <name evidence="2" type="ORF">SAMN03080598_03602</name>
</gene>
<evidence type="ECO:0000256" key="1">
    <source>
        <dbReference type="SAM" id="Phobius"/>
    </source>
</evidence>
<evidence type="ECO:0000313" key="2">
    <source>
        <dbReference type="EMBL" id="SEG37493.1"/>
    </source>
</evidence>
<organism evidence="2 3">
    <name type="scientific">Algoriphagus boritolerans DSM 17298 = JCM 18970</name>
    <dbReference type="NCBI Taxonomy" id="1120964"/>
    <lineage>
        <taxon>Bacteria</taxon>
        <taxon>Pseudomonadati</taxon>
        <taxon>Bacteroidota</taxon>
        <taxon>Cytophagia</taxon>
        <taxon>Cytophagales</taxon>
        <taxon>Cyclobacteriaceae</taxon>
        <taxon>Algoriphagus</taxon>
    </lineage>
</organism>
<protein>
    <submittedName>
        <fullName evidence="2">Uncharacterized protein</fullName>
    </submittedName>
</protein>
<dbReference type="AlphaFoldDB" id="A0A1H5ZLR3"/>
<accession>A0A1H5ZLR3</accession>
<dbReference type="OrthoDB" id="709006at2"/>
<sequence>MKRNKVILYAIGSIVGILIYQIINTSLSQPGLEQYEGKYEEIGYFRNENNTGPVVRVLAIRVLDENPAWMKEFADIQPHSKYGKTHVFFFSSDLTEKVELSPKEPFFDVKYRTFLLAEYEKTPMGESRFSYANP</sequence>